<dbReference type="AlphaFoldDB" id="A0A0V1LIR4"/>
<feature type="chain" id="PRO_5006881850" evidence="1">
    <location>
        <begin position="18"/>
        <end position="90"/>
    </location>
</feature>
<accession>A0A0V1LIR4</accession>
<evidence type="ECO:0000256" key="1">
    <source>
        <dbReference type="SAM" id="SignalP"/>
    </source>
</evidence>
<proteinExistence type="predicted"/>
<feature type="signal peptide" evidence="1">
    <location>
        <begin position="1"/>
        <end position="17"/>
    </location>
</feature>
<name>A0A0V1LIR4_9BILA</name>
<protein>
    <submittedName>
        <fullName evidence="2">Uncharacterized protein</fullName>
    </submittedName>
</protein>
<keyword evidence="3" id="KW-1185">Reference proteome</keyword>
<evidence type="ECO:0000313" key="3">
    <source>
        <dbReference type="Proteomes" id="UP000054721"/>
    </source>
</evidence>
<dbReference type="EMBL" id="JYDW01000044">
    <property type="protein sequence ID" value="KRZ59239.1"/>
    <property type="molecule type" value="Genomic_DNA"/>
</dbReference>
<dbReference type="Proteomes" id="UP000054721">
    <property type="component" value="Unassembled WGS sequence"/>
</dbReference>
<comment type="caution">
    <text evidence="2">The sequence shown here is derived from an EMBL/GenBank/DDBJ whole genome shotgun (WGS) entry which is preliminary data.</text>
</comment>
<organism evidence="2 3">
    <name type="scientific">Trichinella nativa</name>
    <dbReference type="NCBI Taxonomy" id="6335"/>
    <lineage>
        <taxon>Eukaryota</taxon>
        <taxon>Metazoa</taxon>
        <taxon>Ecdysozoa</taxon>
        <taxon>Nematoda</taxon>
        <taxon>Enoplea</taxon>
        <taxon>Dorylaimia</taxon>
        <taxon>Trichinellida</taxon>
        <taxon>Trichinellidae</taxon>
        <taxon>Trichinella</taxon>
    </lineage>
</organism>
<keyword evidence="1" id="KW-0732">Signal</keyword>
<sequence>MIVIVACIVNLVDLHWCSDTSYKSGCAFCHQCVWYFCEYYPHCGVAYHMLRIIHILINSSGFRDSVKGNIANEHFNQTLINHFEKKKNEC</sequence>
<gene>
    <name evidence="2" type="ORF">T02_488</name>
</gene>
<evidence type="ECO:0000313" key="2">
    <source>
        <dbReference type="EMBL" id="KRZ59239.1"/>
    </source>
</evidence>
<reference evidence="2 3" key="1">
    <citation type="submission" date="2015-05" db="EMBL/GenBank/DDBJ databases">
        <title>Evolution of Trichinella species and genotypes.</title>
        <authorList>
            <person name="Korhonen P.K."/>
            <person name="Edoardo P."/>
            <person name="Giuseppe L.R."/>
            <person name="Gasser R.B."/>
        </authorList>
    </citation>
    <scope>NUCLEOTIDE SEQUENCE [LARGE SCALE GENOMIC DNA]</scope>
    <source>
        <strain evidence="2">ISS10</strain>
    </source>
</reference>